<gene>
    <name evidence="2" type="ORF">HGA03_14165</name>
</gene>
<evidence type="ECO:0000256" key="1">
    <source>
        <dbReference type="SAM" id="MobiDB-lite"/>
    </source>
</evidence>
<reference evidence="2 3" key="1">
    <citation type="submission" date="2020-04" db="EMBL/GenBank/DDBJ databases">
        <title>MicrobeNet Type strains.</title>
        <authorList>
            <person name="Nicholson A.C."/>
        </authorList>
    </citation>
    <scope>NUCLEOTIDE SEQUENCE [LARGE SCALE GENOMIC DNA]</scope>
    <source>
        <strain evidence="2 3">ATCC BAA-788</strain>
    </source>
</reference>
<dbReference type="SUPFAM" id="SSF48452">
    <property type="entry name" value="TPR-like"/>
    <property type="match status" value="1"/>
</dbReference>
<comment type="caution">
    <text evidence="2">The sequence shown here is derived from an EMBL/GenBank/DDBJ whole genome shotgun (WGS) entry which is preliminary data.</text>
</comment>
<dbReference type="EMBL" id="JAAXOX010000009">
    <property type="protein sequence ID" value="NKY23811.1"/>
    <property type="molecule type" value="Genomic_DNA"/>
</dbReference>
<dbReference type="InterPro" id="IPR011990">
    <property type="entry name" value="TPR-like_helical_dom_sf"/>
</dbReference>
<evidence type="ECO:0000313" key="2">
    <source>
        <dbReference type="EMBL" id="NKY23811.1"/>
    </source>
</evidence>
<dbReference type="Gene3D" id="1.25.40.10">
    <property type="entry name" value="Tetratricopeptide repeat domain"/>
    <property type="match status" value="1"/>
</dbReference>
<dbReference type="Proteomes" id="UP000581206">
    <property type="component" value="Unassembled WGS sequence"/>
</dbReference>
<keyword evidence="3" id="KW-1185">Reference proteome</keyword>
<proteinExistence type="predicted"/>
<dbReference type="AlphaFoldDB" id="A0A7X6KX34"/>
<name>A0A7X6KX34_9CELL</name>
<evidence type="ECO:0008006" key="4">
    <source>
        <dbReference type="Google" id="ProtNLM"/>
    </source>
</evidence>
<organism evidence="2 3">
    <name type="scientific">Cellulomonas denverensis</name>
    <dbReference type="NCBI Taxonomy" id="264297"/>
    <lineage>
        <taxon>Bacteria</taxon>
        <taxon>Bacillati</taxon>
        <taxon>Actinomycetota</taxon>
        <taxon>Actinomycetes</taxon>
        <taxon>Micrococcales</taxon>
        <taxon>Cellulomonadaceae</taxon>
        <taxon>Cellulomonas</taxon>
    </lineage>
</organism>
<accession>A0A7X6KX34</accession>
<evidence type="ECO:0000313" key="3">
    <source>
        <dbReference type="Proteomes" id="UP000581206"/>
    </source>
</evidence>
<feature type="region of interest" description="Disordered" evidence="1">
    <location>
        <begin position="375"/>
        <end position="405"/>
    </location>
</feature>
<dbReference type="RefSeq" id="WP_168630946.1">
    <property type="nucleotide sequence ID" value="NZ_BONL01000007.1"/>
</dbReference>
<sequence>MTRTLDQANREISRVRQMPYGLAHTQAAEEQVKLVDAEGPDEARAFALFTLIDAYQWGGEPERGYVPFAQLLRWWDQRPEMFDADDQHSLFWAFKWMVSGLADFPGVPAEQIERTLDDMERRYARAGNGMDAVALERFSWANRRGAPETEQLFAQWVVTPRDDFSQCEACDPGDRAAYMIGAGRLVEGVRLIEETLPQRPRCASEPADMLTDLADAYLELGRPADAVRAHRQAVAELERTQGDMASARGQRIRLLARGHQAERAIRALEAEQHLLVKADTPYDELSFARLVGAATHVLRAEHPDRSLRITAVPELGDRPTVAQLDDWLRAKAERLAAQFDARNGTSHQSDLVRRAWSATPAEHALDLDVLPRGFAGSPAPTGGPTVPTVAAPGPDPADPLAQQPGEDVGTWTDRLLAAGEAQRAAAAWIAAAGAADDDGRLVDAGFAYAECARIAQLFDDQDGADEGYRSAVARLRAGGLAPELLVQVLVAWAPTAALVGATGDALAEIDRALAALRAEPGGDDQRDEQLAAREQATRRRAAADLEDAAARLLAGSGEPEQQELAARTAQSAAESYGGQGAVADASHAFWLAGRLYDQLGRVEDAVWNLESAMEGFAHVRQREPWGEVASLLVRVLRDSGQTARAEELAREIVS</sequence>
<protein>
    <recommendedName>
        <fullName evidence="4">Tetratricopeptide repeat protein</fullName>
    </recommendedName>
</protein>